<keyword evidence="2" id="KW-1185">Reference proteome</keyword>
<name>A0A7D4CXL9_9EURY</name>
<reference evidence="1 2" key="1">
    <citation type="submission" date="2020-05" db="EMBL/GenBank/DDBJ databases">
        <title>Halorubrum RHB-C sp.nov., an extremely halophilic archaeon isolated from solar salt farm.</title>
        <authorList>
            <person name="Ho H."/>
            <person name="Danganan R.E."/>
            <person name="Dedeles G.R."/>
            <person name="Kim S.-G."/>
        </authorList>
    </citation>
    <scope>NUCLEOTIDE SEQUENCE [LARGE SCALE GENOMIC DNA]</scope>
    <source>
        <strain evidence="1 2">RHB-C</strain>
    </source>
</reference>
<dbReference type="GeneID" id="55593764"/>
<dbReference type="Gene3D" id="3.40.50.150">
    <property type="entry name" value="Vaccinia Virus protein VP39"/>
    <property type="match status" value="1"/>
</dbReference>
<dbReference type="GO" id="GO:0032259">
    <property type="term" value="P:methylation"/>
    <property type="evidence" value="ECO:0007669"/>
    <property type="project" value="UniProtKB-KW"/>
</dbReference>
<organism evidence="1 2">
    <name type="scientific">Halorubrum salinarum</name>
    <dbReference type="NCBI Taxonomy" id="2739057"/>
    <lineage>
        <taxon>Archaea</taxon>
        <taxon>Methanobacteriati</taxon>
        <taxon>Methanobacteriota</taxon>
        <taxon>Stenosarchaea group</taxon>
        <taxon>Halobacteria</taxon>
        <taxon>Halobacteriales</taxon>
        <taxon>Haloferacaceae</taxon>
        <taxon>Halorubrum</taxon>
    </lineage>
</organism>
<dbReference type="Proteomes" id="UP000505020">
    <property type="component" value="Chromosome"/>
</dbReference>
<dbReference type="KEGG" id="hsai:HPS36_02140"/>
<dbReference type="SUPFAM" id="SSF53335">
    <property type="entry name" value="S-adenosyl-L-methionine-dependent methyltransferases"/>
    <property type="match status" value="1"/>
</dbReference>
<gene>
    <name evidence="1" type="ORF">HPS36_02140</name>
</gene>
<evidence type="ECO:0000313" key="1">
    <source>
        <dbReference type="EMBL" id="QKG91703.1"/>
    </source>
</evidence>
<proteinExistence type="predicted"/>
<sequence>MGALDDAADAERDGYDDLQMSYHAVQPNRWTFRSDKIRRWVEERLQGRVLNACAGRTKLVHDGEIVRNDIDEDRDADLHVDVCEIGDELEAGSFDTVVYDPPFSQYQSNRSYEGREVGDDALAKRQFDDLLAPGGRFIQFGFTTTGMPMSLGYERREVAVFNTLGRMNDYLAVVDEKPGESAAEPRWFK</sequence>
<protein>
    <submittedName>
        <fullName evidence="1">SAM-dependent methyltransferase</fullName>
    </submittedName>
</protein>
<keyword evidence="1" id="KW-0489">Methyltransferase</keyword>
<dbReference type="EMBL" id="CP053941">
    <property type="protein sequence ID" value="QKG91703.1"/>
    <property type="molecule type" value="Genomic_DNA"/>
</dbReference>
<evidence type="ECO:0000313" key="2">
    <source>
        <dbReference type="Proteomes" id="UP000505020"/>
    </source>
</evidence>
<accession>A0A7D4CXL9</accession>
<dbReference type="InterPro" id="IPR029063">
    <property type="entry name" value="SAM-dependent_MTases_sf"/>
</dbReference>
<dbReference type="GO" id="GO:0008168">
    <property type="term" value="F:methyltransferase activity"/>
    <property type="evidence" value="ECO:0007669"/>
    <property type="project" value="UniProtKB-KW"/>
</dbReference>
<dbReference type="RefSeq" id="WP_173228341.1">
    <property type="nucleotide sequence ID" value="NZ_CP053941.1"/>
</dbReference>
<dbReference type="AlphaFoldDB" id="A0A7D4CXL9"/>
<keyword evidence="1" id="KW-0808">Transferase</keyword>